<dbReference type="PROSITE" id="PS50164">
    <property type="entry name" value="GIY_YIG"/>
    <property type="match status" value="1"/>
</dbReference>
<evidence type="ECO:0000259" key="10">
    <source>
        <dbReference type="PROSITE" id="PS50165"/>
    </source>
</evidence>
<feature type="domain" description="GIY-YIG" evidence="9">
    <location>
        <begin position="12"/>
        <end position="91"/>
    </location>
</feature>
<dbReference type="NCBIfam" id="NF001824">
    <property type="entry name" value="PRK00558.1-5"/>
    <property type="match status" value="1"/>
</dbReference>
<keyword evidence="4 7" id="KW-0267">Excision nuclease</keyword>
<evidence type="ECO:0000256" key="5">
    <source>
        <dbReference type="ARBA" id="ARBA00023204"/>
    </source>
</evidence>
<dbReference type="SUPFAM" id="SSF47781">
    <property type="entry name" value="RuvA domain 2-like"/>
    <property type="match status" value="1"/>
</dbReference>
<dbReference type="InterPro" id="IPR004791">
    <property type="entry name" value="UvrC"/>
</dbReference>
<dbReference type="PROSITE" id="PS50151">
    <property type="entry name" value="UVR"/>
    <property type="match status" value="1"/>
</dbReference>
<dbReference type="Pfam" id="PF14520">
    <property type="entry name" value="HHH_5"/>
    <property type="match status" value="1"/>
</dbReference>
<dbReference type="InterPro" id="IPR000305">
    <property type="entry name" value="GIY-YIG_endonuc"/>
</dbReference>
<dbReference type="InterPro" id="IPR036876">
    <property type="entry name" value="UVR_dom_sf"/>
</dbReference>
<feature type="domain" description="UvrC family homology region profile" evidence="10">
    <location>
        <begin position="254"/>
        <end position="487"/>
    </location>
</feature>
<dbReference type="GO" id="GO:0009380">
    <property type="term" value="C:excinuclease repair complex"/>
    <property type="evidence" value="ECO:0007669"/>
    <property type="project" value="InterPro"/>
</dbReference>
<evidence type="ECO:0000313" key="12">
    <source>
        <dbReference type="Proteomes" id="UP000176244"/>
    </source>
</evidence>
<dbReference type="AlphaFoldDB" id="A0A1F2PG99"/>
<dbReference type="InterPro" id="IPR035901">
    <property type="entry name" value="GIY-YIG_endonuc_sf"/>
</dbReference>
<evidence type="ECO:0000256" key="6">
    <source>
        <dbReference type="ARBA" id="ARBA00023236"/>
    </source>
</evidence>
<organism evidence="11 12">
    <name type="scientific">Acetobacterium wieringae</name>
    <dbReference type="NCBI Taxonomy" id="52694"/>
    <lineage>
        <taxon>Bacteria</taxon>
        <taxon>Bacillati</taxon>
        <taxon>Bacillota</taxon>
        <taxon>Clostridia</taxon>
        <taxon>Eubacteriales</taxon>
        <taxon>Eubacteriaceae</taxon>
        <taxon>Acetobacterium</taxon>
    </lineage>
</organism>
<dbReference type="Pfam" id="PF01541">
    <property type="entry name" value="GIY-YIG"/>
    <property type="match status" value="1"/>
</dbReference>
<reference evidence="11 12" key="1">
    <citation type="submission" date="2015-09" db="EMBL/GenBank/DDBJ databases">
        <title>Genome sequence of Acetobacterium wieringae DSM 1911.</title>
        <authorList>
            <person name="Poehlein A."/>
            <person name="Bengelsdorf F.R."/>
            <person name="Schiel-Bengelsdorf B."/>
            <person name="Duerre P."/>
            <person name="Daniel R."/>
        </authorList>
    </citation>
    <scope>NUCLEOTIDE SEQUENCE [LARGE SCALE GENOMIC DNA]</scope>
    <source>
        <strain evidence="11 12">DSM 1911</strain>
    </source>
</reference>
<keyword evidence="5 7" id="KW-0234">DNA repair</keyword>
<evidence type="ECO:0000259" key="9">
    <source>
        <dbReference type="PROSITE" id="PS50164"/>
    </source>
</evidence>
<dbReference type="Pfam" id="PF22920">
    <property type="entry name" value="UvrC_RNaseH"/>
    <property type="match status" value="1"/>
</dbReference>
<keyword evidence="6 7" id="KW-0742">SOS response</keyword>
<dbReference type="SMART" id="SM00278">
    <property type="entry name" value="HhH1"/>
    <property type="match status" value="2"/>
</dbReference>
<dbReference type="Gene3D" id="1.10.150.20">
    <property type="entry name" value="5' to 3' exonuclease, C-terminal subdomain"/>
    <property type="match status" value="1"/>
</dbReference>
<evidence type="ECO:0000256" key="4">
    <source>
        <dbReference type="ARBA" id="ARBA00022881"/>
    </source>
</evidence>
<comment type="subunit">
    <text evidence="7">Interacts with UvrB in an incision complex.</text>
</comment>
<dbReference type="GO" id="GO:0006289">
    <property type="term" value="P:nucleotide-excision repair"/>
    <property type="evidence" value="ECO:0007669"/>
    <property type="project" value="UniProtKB-UniRule"/>
</dbReference>
<dbReference type="GO" id="GO:0005737">
    <property type="term" value="C:cytoplasm"/>
    <property type="evidence" value="ECO:0007669"/>
    <property type="project" value="UniProtKB-SubCell"/>
</dbReference>
<dbReference type="SUPFAM" id="SSF82771">
    <property type="entry name" value="GIY-YIG endonuclease"/>
    <property type="match status" value="1"/>
</dbReference>
<keyword evidence="3 7" id="KW-0228">DNA excision</keyword>
<dbReference type="PANTHER" id="PTHR30562">
    <property type="entry name" value="UVRC/OXIDOREDUCTASE"/>
    <property type="match status" value="1"/>
</dbReference>
<comment type="similarity">
    <text evidence="7">Belongs to the UvrC family.</text>
</comment>
<dbReference type="InterPro" id="IPR003583">
    <property type="entry name" value="Hlx-hairpin-Hlx_DNA-bd_motif"/>
</dbReference>
<dbReference type="InterPro" id="IPR010994">
    <property type="entry name" value="RuvA_2-like"/>
</dbReference>
<feature type="domain" description="UVR" evidence="8">
    <location>
        <begin position="203"/>
        <end position="238"/>
    </location>
</feature>
<evidence type="ECO:0000256" key="1">
    <source>
        <dbReference type="ARBA" id="ARBA00022490"/>
    </source>
</evidence>
<dbReference type="Pfam" id="PF02151">
    <property type="entry name" value="UVR"/>
    <property type="match status" value="1"/>
</dbReference>
<dbReference type="InterPro" id="IPR047296">
    <property type="entry name" value="GIY-YIG_UvrC_Cho"/>
</dbReference>
<proteinExistence type="inferred from homology"/>
<dbReference type="InterPro" id="IPR050066">
    <property type="entry name" value="UvrABC_protein_C"/>
</dbReference>
<evidence type="ECO:0000256" key="7">
    <source>
        <dbReference type="HAMAP-Rule" id="MF_00203"/>
    </source>
</evidence>
<dbReference type="InterPro" id="IPR038476">
    <property type="entry name" value="UvrC_RNase_H_dom_sf"/>
</dbReference>
<gene>
    <name evidence="11" type="primary">uvrC_2</name>
    <name evidence="7" type="synonym">uvrC</name>
    <name evidence="11" type="ORF">ACWI_26160</name>
</gene>
<dbReference type="Gene3D" id="3.30.420.340">
    <property type="entry name" value="UvrC, RNAse H endonuclease domain"/>
    <property type="match status" value="1"/>
</dbReference>
<protein>
    <recommendedName>
        <fullName evidence="7">UvrABC system protein C</fullName>
        <shortName evidence="7">Protein UvrC</shortName>
    </recommendedName>
    <alternativeName>
        <fullName evidence="7">Excinuclease ABC subunit C</fullName>
    </alternativeName>
</protein>
<dbReference type="NCBIfam" id="TIGR00194">
    <property type="entry name" value="uvrC"/>
    <property type="match status" value="1"/>
</dbReference>
<dbReference type="STRING" id="52694.ACWI_26160"/>
<evidence type="ECO:0000259" key="8">
    <source>
        <dbReference type="PROSITE" id="PS50151"/>
    </source>
</evidence>
<name>A0A1F2PG99_9FIRM</name>
<dbReference type="InterPro" id="IPR001162">
    <property type="entry name" value="UvrC_RNase_H_dom"/>
</dbReference>
<dbReference type="GO" id="GO:0009381">
    <property type="term" value="F:excinuclease ABC activity"/>
    <property type="evidence" value="ECO:0007669"/>
    <property type="project" value="UniProtKB-UniRule"/>
</dbReference>
<dbReference type="RefSeq" id="WP_070371883.1">
    <property type="nucleotide sequence ID" value="NZ_LKEU01000035.1"/>
</dbReference>
<dbReference type="GO" id="GO:0009432">
    <property type="term" value="P:SOS response"/>
    <property type="evidence" value="ECO:0007669"/>
    <property type="project" value="UniProtKB-UniRule"/>
</dbReference>
<dbReference type="OrthoDB" id="9804933at2"/>
<dbReference type="CDD" id="cd10434">
    <property type="entry name" value="GIY-YIG_UvrC_Cho"/>
    <property type="match status" value="1"/>
</dbReference>
<sequence length="611" mass="69469">MYDKEKLKDLPQNPGVYIMRNKPGEIIYVGKAINLRNRVRQYFHSTSQLTAKTAVLVSHIETIETIVTDSEMEALILECNLIKTHHPRYNILLKDDKSYPWIRLTVNEEYPRILMTREYKKDGGKYFGPFTSSYAVKNTIEAILKIYPLKTCNRQVAYGKKSGRPCLNYHIGQCQAPCQGNVPREMYAKDIQSILDILNGRHPDLLKNLNDKMTAAALAQNYEAAAKYRDQIAGIEHIVEKQKISSSTKQDQDFIGFAASESLGCVQVFHVREGKLMGRDHFFLEDIGDVSSREVLESFVKQYYASCGFIPREIILKEMLEDKRVIEEWLGDLAGKKIAVLSPQRGQKIKMLEMVADNADLALKQQLLEKREKEIRSKSRLVGLSELLGLTRPPSRIEAYDISNISGTNNVGGMVVFEEGKLNKKACRRFKIKSVEGQNDYASMQEMIFRRMERAMKASEGNNFLPLPEIMMIDGGSGHVNAAESIVSLYPVEIAVCGLVKDDHHRLRGIFFKGTEYPIKKATPLGVFLFEISEEVHRYTLGYHQILRKKEMLASQLEEIPGVGKKRREALMAHFGQVEKIKKATLEELQAVPGMQVKTAQAIFAYFKNKT</sequence>
<dbReference type="EMBL" id="LKEU01000035">
    <property type="protein sequence ID" value="OFV69974.1"/>
    <property type="molecule type" value="Genomic_DNA"/>
</dbReference>
<dbReference type="Pfam" id="PF08459">
    <property type="entry name" value="UvrC_RNaseH_dom"/>
    <property type="match status" value="1"/>
</dbReference>
<dbReference type="FunFam" id="3.40.1440.10:FF:000001">
    <property type="entry name" value="UvrABC system protein C"/>
    <property type="match status" value="1"/>
</dbReference>
<evidence type="ECO:0000256" key="2">
    <source>
        <dbReference type="ARBA" id="ARBA00022763"/>
    </source>
</evidence>
<dbReference type="HAMAP" id="MF_00203">
    <property type="entry name" value="UvrC"/>
    <property type="match status" value="1"/>
</dbReference>
<evidence type="ECO:0000313" key="11">
    <source>
        <dbReference type="EMBL" id="OFV69974.1"/>
    </source>
</evidence>
<dbReference type="Gene3D" id="3.40.1440.10">
    <property type="entry name" value="GIY-YIG endonuclease"/>
    <property type="match status" value="1"/>
</dbReference>
<dbReference type="PROSITE" id="PS50165">
    <property type="entry name" value="UVRC"/>
    <property type="match status" value="1"/>
</dbReference>
<dbReference type="PANTHER" id="PTHR30562:SF1">
    <property type="entry name" value="UVRABC SYSTEM PROTEIN C"/>
    <property type="match status" value="1"/>
</dbReference>
<dbReference type="GO" id="GO:0003677">
    <property type="term" value="F:DNA binding"/>
    <property type="evidence" value="ECO:0007669"/>
    <property type="project" value="UniProtKB-UniRule"/>
</dbReference>
<comment type="subcellular location">
    <subcellularLocation>
        <location evidence="7">Cytoplasm</location>
    </subcellularLocation>
</comment>
<comment type="function">
    <text evidence="7">The UvrABC repair system catalyzes the recognition and processing of DNA lesions. UvrC both incises the 5' and 3' sides of the lesion. The N-terminal half is responsible for the 3' incision and the C-terminal half is responsible for the 5' incision.</text>
</comment>
<evidence type="ECO:0000256" key="3">
    <source>
        <dbReference type="ARBA" id="ARBA00022769"/>
    </source>
</evidence>
<dbReference type="SMART" id="SM00465">
    <property type="entry name" value="GIYc"/>
    <property type="match status" value="1"/>
</dbReference>
<accession>A0A1F2PG99</accession>
<comment type="caution">
    <text evidence="11">The sequence shown here is derived from an EMBL/GenBank/DDBJ whole genome shotgun (WGS) entry which is preliminary data.</text>
</comment>
<keyword evidence="1 7" id="KW-0963">Cytoplasm</keyword>
<dbReference type="Proteomes" id="UP000176244">
    <property type="component" value="Unassembled WGS sequence"/>
</dbReference>
<keyword evidence="2 7" id="KW-0227">DNA damage</keyword>
<dbReference type="SUPFAM" id="SSF46600">
    <property type="entry name" value="C-terminal UvrC-binding domain of UvrB"/>
    <property type="match status" value="1"/>
</dbReference>
<dbReference type="InterPro" id="IPR001943">
    <property type="entry name" value="UVR_dom"/>
</dbReference>